<dbReference type="EMBL" id="BARS01009347">
    <property type="protein sequence ID" value="GAF73361.1"/>
    <property type="molecule type" value="Genomic_DNA"/>
</dbReference>
<dbReference type="PROSITE" id="PS51007">
    <property type="entry name" value="CYTC"/>
    <property type="match status" value="1"/>
</dbReference>
<evidence type="ECO:0000313" key="5">
    <source>
        <dbReference type="EMBL" id="GAF73361.1"/>
    </source>
</evidence>
<evidence type="ECO:0000256" key="3">
    <source>
        <dbReference type="ARBA" id="ARBA00023004"/>
    </source>
</evidence>
<keyword evidence="1" id="KW-0349">Heme</keyword>
<feature type="domain" description="Cytochrome c" evidence="4">
    <location>
        <begin position="30"/>
        <end position="110"/>
    </location>
</feature>
<name>X0SE04_9ZZZZ</name>
<keyword evidence="3" id="KW-0408">Iron</keyword>
<proteinExistence type="predicted"/>
<reference evidence="5" key="1">
    <citation type="journal article" date="2014" name="Front. Microbiol.">
        <title>High frequency of phylogenetically diverse reductive dehalogenase-homologous genes in deep subseafloor sedimentary metagenomes.</title>
        <authorList>
            <person name="Kawai M."/>
            <person name="Futagami T."/>
            <person name="Toyoda A."/>
            <person name="Takaki Y."/>
            <person name="Nishi S."/>
            <person name="Hori S."/>
            <person name="Arai W."/>
            <person name="Tsubouchi T."/>
            <person name="Morono Y."/>
            <person name="Uchiyama I."/>
            <person name="Ito T."/>
            <person name="Fujiyama A."/>
            <person name="Inagaki F."/>
            <person name="Takami H."/>
        </authorList>
    </citation>
    <scope>NUCLEOTIDE SEQUENCE</scope>
    <source>
        <strain evidence="5">Expedition CK06-06</strain>
    </source>
</reference>
<dbReference type="Pfam" id="PF00034">
    <property type="entry name" value="Cytochrom_C"/>
    <property type="match status" value="1"/>
</dbReference>
<dbReference type="SUPFAM" id="SSF46626">
    <property type="entry name" value="Cytochrome c"/>
    <property type="match status" value="1"/>
</dbReference>
<keyword evidence="2" id="KW-0479">Metal-binding</keyword>
<dbReference type="InterPro" id="IPR036909">
    <property type="entry name" value="Cyt_c-like_dom_sf"/>
</dbReference>
<sequence>MRYFLHATAIATTVLFGLSGGTPVEAADTLLIRQGRQLAETFCIPCHVIGTSDQASALSDALPFPTLAEPPDFDEGDLAVALYRPHPAMPTFDIGREDIDALTAYIGSLGSAR</sequence>
<evidence type="ECO:0000256" key="2">
    <source>
        <dbReference type="ARBA" id="ARBA00022723"/>
    </source>
</evidence>
<dbReference type="InterPro" id="IPR009056">
    <property type="entry name" value="Cyt_c-like_dom"/>
</dbReference>
<comment type="caution">
    <text evidence="5">The sequence shown here is derived from an EMBL/GenBank/DDBJ whole genome shotgun (WGS) entry which is preliminary data.</text>
</comment>
<dbReference type="GO" id="GO:0009055">
    <property type="term" value="F:electron transfer activity"/>
    <property type="evidence" value="ECO:0007669"/>
    <property type="project" value="InterPro"/>
</dbReference>
<dbReference type="GO" id="GO:0046872">
    <property type="term" value="F:metal ion binding"/>
    <property type="evidence" value="ECO:0007669"/>
    <property type="project" value="UniProtKB-KW"/>
</dbReference>
<protein>
    <recommendedName>
        <fullName evidence="4">Cytochrome c domain-containing protein</fullName>
    </recommendedName>
</protein>
<evidence type="ECO:0000259" key="4">
    <source>
        <dbReference type="PROSITE" id="PS51007"/>
    </source>
</evidence>
<gene>
    <name evidence="5" type="ORF">S01H1_17595</name>
</gene>
<dbReference type="GO" id="GO:0020037">
    <property type="term" value="F:heme binding"/>
    <property type="evidence" value="ECO:0007669"/>
    <property type="project" value="InterPro"/>
</dbReference>
<organism evidence="5">
    <name type="scientific">marine sediment metagenome</name>
    <dbReference type="NCBI Taxonomy" id="412755"/>
    <lineage>
        <taxon>unclassified sequences</taxon>
        <taxon>metagenomes</taxon>
        <taxon>ecological metagenomes</taxon>
    </lineage>
</organism>
<accession>X0SE04</accession>
<dbReference type="AlphaFoldDB" id="X0SE04"/>
<dbReference type="Gene3D" id="1.10.760.10">
    <property type="entry name" value="Cytochrome c-like domain"/>
    <property type="match status" value="1"/>
</dbReference>
<evidence type="ECO:0000256" key="1">
    <source>
        <dbReference type="ARBA" id="ARBA00022617"/>
    </source>
</evidence>